<keyword evidence="2" id="KW-1185">Reference proteome</keyword>
<dbReference type="EMBL" id="QUMQ01000001">
    <property type="protein sequence ID" value="REF96995.1"/>
    <property type="molecule type" value="Genomic_DNA"/>
</dbReference>
<gene>
    <name evidence="1" type="ORF">DFJ67_2990</name>
</gene>
<reference evidence="1 2" key="1">
    <citation type="submission" date="2018-08" db="EMBL/GenBank/DDBJ databases">
        <title>Sequencing the genomes of 1000 actinobacteria strains.</title>
        <authorList>
            <person name="Klenk H.-P."/>
        </authorList>
    </citation>
    <scope>NUCLEOTIDE SEQUENCE [LARGE SCALE GENOMIC DNA]</scope>
    <source>
        <strain evidence="1 2">DSM 44099</strain>
    </source>
</reference>
<dbReference type="Pfam" id="PF13489">
    <property type="entry name" value="Methyltransf_23"/>
    <property type="match status" value="1"/>
</dbReference>
<dbReference type="InterPro" id="IPR029063">
    <property type="entry name" value="SAM-dependent_MTases_sf"/>
</dbReference>
<dbReference type="OrthoDB" id="9810247at2"/>
<keyword evidence="1" id="KW-0489">Methyltransferase</keyword>
<dbReference type="CDD" id="cd02440">
    <property type="entry name" value="AdoMet_MTases"/>
    <property type="match status" value="1"/>
</dbReference>
<dbReference type="GO" id="GO:0008168">
    <property type="term" value="F:methyltransferase activity"/>
    <property type="evidence" value="ECO:0007669"/>
    <property type="project" value="UniProtKB-KW"/>
</dbReference>
<keyword evidence="1" id="KW-0830">Ubiquinone</keyword>
<protein>
    <submittedName>
        <fullName evidence="1">Ubiquinone/menaquinone biosynthesis C-methylase UbiE</fullName>
    </submittedName>
</protein>
<dbReference type="Gene3D" id="3.40.50.150">
    <property type="entry name" value="Vaccinia Virus protein VP39"/>
    <property type="match status" value="1"/>
</dbReference>
<keyword evidence="1" id="KW-0808">Transferase</keyword>
<dbReference type="GO" id="GO:0032259">
    <property type="term" value="P:methylation"/>
    <property type="evidence" value="ECO:0007669"/>
    <property type="project" value="UniProtKB-KW"/>
</dbReference>
<proteinExistence type="predicted"/>
<name>A0A3D9ZI85_9ACTN</name>
<dbReference type="SUPFAM" id="SSF53335">
    <property type="entry name" value="S-adenosyl-L-methionine-dependent methyltransferases"/>
    <property type="match status" value="1"/>
</dbReference>
<dbReference type="RefSeq" id="WP_116068422.1">
    <property type="nucleotide sequence ID" value="NZ_BONB01000031.1"/>
</dbReference>
<comment type="caution">
    <text evidence="1">The sequence shown here is derived from an EMBL/GenBank/DDBJ whole genome shotgun (WGS) entry which is preliminary data.</text>
</comment>
<sequence>MSGQTVGTLAVADEGLDILDAHEVEFQAAGYPQAEEARLANIACYESPATTVRYVADRYHMIRRDLATQALSAALSAGPRVDGAVLEVGVGSAPMLDQLDDDRITLAADLVEPALRAGGARHRPMIFDATRPFPISDRSVAAALMGELIEHVYYPDALLREIRRVLKPGGVLVLTTPNLATLQDRIRFLFGRAPRQIDPLHAYLHLHIRPFTVDLLRQLLDATGFDLITVQSNLVGVRLRSGRWIQSRLLARLFPGLGGSLVVSARRREEAT</sequence>
<dbReference type="AlphaFoldDB" id="A0A3D9ZI85"/>
<dbReference type="Proteomes" id="UP000256913">
    <property type="component" value="Unassembled WGS sequence"/>
</dbReference>
<accession>A0A3D9ZI85</accession>
<evidence type="ECO:0000313" key="1">
    <source>
        <dbReference type="EMBL" id="REF96995.1"/>
    </source>
</evidence>
<evidence type="ECO:0000313" key="2">
    <source>
        <dbReference type="Proteomes" id="UP000256913"/>
    </source>
</evidence>
<organism evidence="1 2">
    <name type="scientific">Asanoa ferruginea</name>
    <dbReference type="NCBI Taxonomy" id="53367"/>
    <lineage>
        <taxon>Bacteria</taxon>
        <taxon>Bacillati</taxon>
        <taxon>Actinomycetota</taxon>
        <taxon>Actinomycetes</taxon>
        <taxon>Micromonosporales</taxon>
        <taxon>Micromonosporaceae</taxon>
        <taxon>Asanoa</taxon>
    </lineage>
</organism>